<dbReference type="Proteomes" id="UP001177021">
    <property type="component" value="Unassembled WGS sequence"/>
</dbReference>
<proteinExistence type="predicted"/>
<evidence type="ECO:0000313" key="2">
    <source>
        <dbReference type="Proteomes" id="UP001177021"/>
    </source>
</evidence>
<reference evidence="1" key="1">
    <citation type="submission" date="2023-10" db="EMBL/GenBank/DDBJ databases">
        <authorList>
            <person name="Rodriguez Cubillos JULIANA M."/>
            <person name="De Vega J."/>
        </authorList>
    </citation>
    <scope>NUCLEOTIDE SEQUENCE</scope>
</reference>
<accession>A0ACB0IBV3</accession>
<keyword evidence="2" id="KW-1185">Reference proteome</keyword>
<evidence type="ECO:0000313" key="1">
    <source>
        <dbReference type="EMBL" id="CAJ2629744.1"/>
    </source>
</evidence>
<comment type="caution">
    <text evidence="1">The sequence shown here is derived from an EMBL/GenBank/DDBJ whole genome shotgun (WGS) entry which is preliminary data.</text>
</comment>
<dbReference type="EMBL" id="CASHSV030000001">
    <property type="protein sequence ID" value="CAJ2629744.1"/>
    <property type="molecule type" value="Genomic_DNA"/>
</dbReference>
<organism evidence="1 2">
    <name type="scientific">Trifolium pratense</name>
    <name type="common">Red clover</name>
    <dbReference type="NCBI Taxonomy" id="57577"/>
    <lineage>
        <taxon>Eukaryota</taxon>
        <taxon>Viridiplantae</taxon>
        <taxon>Streptophyta</taxon>
        <taxon>Embryophyta</taxon>
        <taxon>Tracheophyta</taxon>
        <taxon>Spermatophyta</taxon>
        <taxon>Magnoliopsida</taxon>
        <taxon>eudicotyledons</taxon>
        <taxon>Gunneridae</taxon>
        <taxon>Pentapetalae</taxon>
        <taxon>rosids</taxon>
        <taxon>fabids</taxon>
        <taxon>Fabales</taxon>
        <taxon>Fabaceae</taxon>
        <taxon>Papilionoideae</taxon>
        <taxon>50 kb inversion clade</taxon>
        <taxon>NPAAA clade</taxon>
        <taxon>Hologalegina</taxon>
        <taxon>IRL clade</taxon>
        <taxon>Trifolieae</taxon>
        <taxon>Trifolium</taxon>
    </lineage>
</organism>
<protein>
    <submittedName>
        <fullName evidence="1">Uncharacterized protein</fullName>
    </submittedName>
</protein>
<sequence length="105" mass="12134">METNLRFLAGSFDYSAVISFHFFVEDTPLSVLHNQYPKWPDHGVPNDTLAVREILKRLYHLPPNLGPIVVHCSAGIGRTGTYCTIHNTIHYSEKTCWWYVCCRYC</sequence>
<name>A0ACB0IBV3_TRIPR</name>
<gene>
    <name evidence="1" type="ORF">MILVUS5_LOCUS1662</name>
</gene>